<dbReference type="GO" id="GO:0004022">
    <property type="term" value="F:alcohol dehydrogenase (NAD+) activity"/>
    <property type="evidence" value="ECO:0007669"/>
    <property type="project" value="UniProtKB-ARBA"/>
</dbReference>
<dbReference type="PANTHER" id="PTHR11496:SF83">
    <property type="entry name" value="HYDROXYACID-OXOACID TRANSHYDROGENASE, MITOCHONDRIAL"/>
    <property type="match status" value="1"/>
</dbReference>
<organism evidence="4 5">
    <name type="scientific">Lacrimispora xylanisolvens</name>
    <dbReference type="NCBI Taxonomy" id="384636"/>
    <lineage>
        <taxon>Bacteria</taxon>
        <taxon>Bacillati</taxon>
        <taxon>Bacillota</taxon>
        <taxon>Clostridia</taxon>
        <taxon>Lachnospirales</taxon>
        <taxon>Lachnospiraceae</taxon>
        <taxon>Lacrimispora</taxon>
    </lineage>
</organism>
<accession>A0A2S6HS54</accession>
<dbReference type="FunFam" id="3.40.50.1970:FF:000003">
    <property type="entry name" value="Alcohol dehydrogenase, iron-containing"/>
    <property type="match status" value="1"/>
</dbReference>
<dbReference type="Pfam" id="PF00465">
    <property type="entry name" value="Fe-ADH"/>
    <property type="match status" value="1"/>
</dbReference>
<dbReference type="GO" id="GO:0046872">
    <property type="term" value="F:metal ion binding"/>
    <property type="evidence" value="ECO:0007669"/>
    <property type="project" value="InterPro"/>
</dbReference>
<dbReference type="InterPro" id="IPR001670">
    <property type="entry name" value="ADH_Fe/GldA"/>
</dbReference>
<proteinExistence type="predicted"/>
<reference evidence="4 5" key="1">
    <citation type="submission" date="2018-02" db="EMBL/GenBank/DDBJ databases">
        <title>Genomic Encyclopedia of Archaeal and Bacterial Type Strains, Phase II (KMG-II): from individual species to whole genera.</title>
        <authorList>
            <person name="Goeker M."/>
        </authorList>
    </citation>
    <scope>NUCLEOTIDE SEQUENCE [LARGE SCALE GENOMIC DNA]</scope>
    <source>
        <strain evidence="4 5">DSM 3808</strain>
    </source>
</reference>
<gene>
    <name evidence="4" type="ORF">BXY41_106105</name>
</gene>
<dbReference type="PANTHER" id="PTHR11496">
    <property type="entry name" value="ALCOHOL DEHYDROGENASE"/>
    <property type="match status" value="1"/>
</dbReference>
<feature type="domain" description="Fe-containing alcohol dehydrogenase-like C-terminal" evidence="3">
    <location>
        <begin position="169"/>
        <end position="368"/>
    </location>
</feature>
<evidence type="ECO:0000256" key="1">
    <source>
        <dbReference type="ARBA" id="ARBA00023002"/>
    </source>
</evidence>
<evidence type="ECO:0000259" key="3">
    <source>
        <dbReference type="Pfam" id="PF25137"/>
    </source>
</evidence>
<dbReference type="InterPro" id="IPR056798">
    <property type="entry name" value="ADH_Fe_C"/>
</dbReference>
<dbReference type="FunFam" id="1.20.1090.10:FF:000001">
    <property type="entry name" value="Aldehyde-alcohol dehydrogenase"/>
    <property type="match status" value="1"/>
</dbReference>
<sequence>MKKFQIKPAVYFGAGSIQVLDELAYNRVLVITDPFMVKSGNIKPVMTQLRTDAQVTVFDHIYPDPDTPLIAEGTEVFIKTDPDLIIACGGGSTIDAAKSILYCSGKIAEKEKKRVFVAIPTTSGTGSEVTNFSVIKMDQRKIPVVDDALLPDLAVLDGDLTKTVPPSITADTGMDVLTHALEAYVSTDASSFSDALAEKAVEIVFEFLPTAVKHGDDLEARGFLHDASCMAGMAFTNASLGINHSLAHAIGGSLHVPHGRANAILLPWVLGYNAADQRARERYGNLAWRLGLSPKNAENGAEVLQAAVRMLSEAIKIPASFREAGVNETDFYDKLDRMTMAASGDNCTRTNPIKPSAEDLRDLYKKSYTGGK</sequence>
<dbReference type="OrthoDB" id="9801156at2"/>
<dbReference type="PROSITE" id="PS00913">
    <property type="entry name" value="ADH_IRON_1"/>
    <property type="match status" value="1"/>
</dbReference>
<dbReference type="EMBL" id="PTJA01000006">
    <property type="protein sequence ID" value="PPK80515.1"/>
    <property type="molecule type" value="Genomic_DNA"/>
</dbReference>
<dbReference type="AlphaFoldDB" id="A0A2S6HS54"/>
<name>A0A2S6HS54_9FIRM</name>
<dbReference type="Gene3D" id="3.40.50.1970">
    <property type="match status" value="1"/>
</dbReference>
<dbReference type="Gene3D" id="1.20.1090.10">
    <property type="entry name" value="Dehydroquinate synthase-like - alpha domain"/>
    <property type="match status" value="1"/>
</dbReference>
<feature type="domain" description="Alcohol dehydrogenase iron-type/glycerol dehydrogenase GldA" evidence="2">
    <location>
        <begin position="9"/>
        <end position="157"/>
    </location>
</feature>
<dbReference type="Proteomes" id="UP000237749">
    <property type="component" value="Unassembled WGS sequence"/>
</dbReference>
<dbReference type="InterPro" id="IPR018211">
    <property type="entry name" value="ADH_Fe_CS"/>
</dbReference>
<comment type="caution">
    <text evidence="4">The sequence shown here is derived from an EMBL/GenBank/DDBJ whole genome shotgun (WGS) entry which is preliminary data.</text>
</comment>
<dbReference type="SUPFAM" id="SSF56796">
    <property type="entry name" value="Dehydroquinate synthase-like"/>
    <property type="match status" value="1"/>
</dbReference>
<dbReference type="CDD" id="cd08180">
    <property type="entry name" value="PDD"/>
    <property type="match status" value="1"/>
</dbReference>
<keyword evidence="1" id="KW-0560">Oxidoreductase</keyword>
<dbReference type="RefSeq" id="WP_104437215.1">
    <property type="nucleotide sequence ID" value="NZ_PTJA01000006.1"/>
</dbReference>
<dbReference type="Pfam" id="PF25137">
    <property type="entry name" value="ADH_Fe_C"/>
    <property type="match status" value="1"/>
</dbReference>
<evidence type="ECO:0000259" key="2">
    <source>
        <dbReference type="Pfam" id="PF00465"/>
    </source>
</evidence>
<evidence type="ECO:0000313" key="4">
    <source>
        <dbReference type="EMBL" id="PPK80515.1"/>
    </source>
</evidence>
<dbReference type="InterPro" id="IPR039697">
    <property type="entry name" value="Alcohol_dehydrogenase_Fe"/>
</dbReference>
<keyword evidence="5" id="KW-1185">Reference proteome</keyword>
<evidence type="ECO:0000313" key="5">
    <source>
        <dbReference type="Proteomes" id="UP000237749"/>
    </source>
</evidence>
<protein>
    <submittedName>
        <fullName evidence="4">Alcohol dehydrogenase class IV</fullName>
    </submittedName>
</protein>